<accession>A0A6J7RWK7</accession>
<reference evidence="1" key="1">
    <citation type="submission" date="2020-05" db="EMBL/GenBank/DDBJ databases">
        <authorList>
            <person name="Chiriac C."/>
            <person name="Salcher M."/>
            <person name="Ghai R."/>
            <person name="Kavagutti S V."/>
        </authorList>
    </citation>
    <scope>NUCLEOTIDE SEQUENCE</scope>
</reference>
<proteinExistence type="predicted"/>
<dbReference type="AlphaFoldDB" id="A0A6J7RWK7"/>
<organism evidence="1">
    <name type="scientific">freshwater metagenome</name>
    <dbReference type="NCBI Taxonomy" id="449393"/>
    <lineage>
        <taxon>unclassified sequences</taxon>
        <taxon>metagenomes</taxon>
        <taxon>ecological metagenomes</taxon>
    </lineage>
</organism>
<dbReference type="EMBL" id="CAFBPX010000078">
    <property type="protein sequence ID" value="CAB5033267.1"/>
    <property type="molecule type" value="Genomic_DNA"/>
</dbReference>
<evidence type="ECO:0000313" key="1">
    <source>
        <dbReference type="EMBL" id="CAB5033267.1"/>
    </source>
</evidence>
<name>A0A6J7RWK7_9ZZZZ</name>
<protein>
    <submittedName>
        <fullName evidence="1">Unannotated protein</fullName>
    </submittedName>
</protein>
<gene>
    <name evidence="1" type="ORF">UFOPK4175_00566</name>
</gene>
<sequence length="69" mass="7727">MENGQHNLDGRLLLLRVHLDRDASTVIDNCYRVVGVDRYLDRAAVARERLVDGVVDDLVDEMVKAAYAG</sequence>